<dbReference type="AlphaFoldDB" id="A0A0G0I3X9"/>
<dbReference type="CDD" id="cd02440">
    <property type="entry name" value="AdoMet_MTases"/>
    <property type="match status" value="2"/>
</dbReference>
<dbReference type="Gene3D" id="3.40.50.150">
    <property type="entry name" value="Vaccinia Virus protein VP39"/>
    <property type="match status" value="2"/>
</dbReference>
<dbReference type="PANTHER" id="PTHR43861">
    <property type="entry name" value="TRANS-ACONITATE 2-METHYLTRANSFERASE-RELATED"/>
    <property type="match status" value="1"/>
</dbReference>
<keyword evidence="2" id="KW-0489">Methyltransferase</keyword>
<evidence type="ECO:0000259" key="1">
    <source>
        <dbReference type="Pfam" id="PF08241"/>
    </source>
</evidence>
<protein>
    <submittedName>
        <fullName evidence="2">Methyltransferase type 11</fullName>
    </submittedName>
</protein>
<comment type="caution">
    <text evidence="2">The sequence shown here is derived from an EMBL/GenBank/DDBJ whole genome shotgun (WGS) entry which is preliminary data.</text>
</comment>
<dbReference type="Proteomes" id="UP000034231">
    <property type="component" value="Unassembled WGS sequence"/>
</dbReference>
<organism evidence="2 3">
    <name type="scientific">Candidatus Shapirobacteria bacterium GW2011_GWE1_38_10</name>
    <dbReference type="NCBI Taxonomy" id="1618488"/>
    <lineage>
        <taxon>Bacteria</taxon>
        <taxon>Candidatus Shapironibacteriota</taxon>
    </lineage>
</organism>
<sequence length="394" mass="45317">MTNFVEGNYEDKYNTKNPVSKLLMNNFLESFKALLSEIDESEIKTICEVGVGEGSLLKSLVNIFPKAKYWATDLSAGEVKKAKKSLEGIKNVSFNVQNAENLHLFKDKQFDLVVCCEVLEHVKNYKKALRELKRVSRKYILVSVPNEPIWRILNMSRGKYLSDLGNTPGHINHWTKSNFIKFIKRENIEIIRKEYPFPWQMILTSGDSLSISQESEGKLSPYLRSRRYLAASKSIEPYSLVLDIGCGSGGFKKYLNCCDYYGINIFKAWGGERNNLIVYDVMKNIPSNIKKIKFDYVVALAFLEHVKQPEIFFKLVKPVLKKNGKIIITTPHPISRNIHDIGAKLGFFSRGASEEHEKFIELKTMKSWVKKEGFKLISYKRFLFGLNQLLIIKS</sequence>
<dbReference type="PANTHER" id="PTHR43861:SF6">
    <property type="entry name" value="METHYLTRANSFERASE TYPE 11"/>
    <property type="match status" value="1"/>
</dbReference>
<evidence type="ECO:0000313" key="2">
    <source>
        <dbReference type="EMBL" id="KKQ50048.1"/>
    </source>
</evidence>
<accession>A0A0G0I3X9</accession>
<dbReference type="GO" id="GO:0032259">
    <property type="term" value="P:methylation"/>
    <property type="evidence" value="ECO:0007669"/>
    <property type="project" value="UniProtKB-KW"/>
</dbReference>
<proteinExistence type="predicted"/>
<dbReference type="Pfam" id="PF13489">
    <property type="entry name" value="Methyltransf_23"/>
    <property type="match status" value="1"/>
</dbReference>
<dbReference type="SUPFAM" id="SSF53335">
    <property type="entry name" value="S-adenosyl-L-methionine-dependent methyltransferases"/>
    <property type="match status" value="2"/>
</dbReference>
<dbReference type="GO" id="GO:0008757">
    <property type="term" value="F:S-adenosylmethionine-dependent methyltransferase activity"/>
    <property type="evidence" value="ECO:0007669"/>
    <property type="project" value="InterPro"/>
</dbReference>
<evidence type="ECO:0000313" key="3">
    <source>
        <dbReference type="Proteomes" id="UP000034231"/>
    </source>
</evidence>
<name>A0A0G0I3X9_9BACT</name>
<reference evidence="2 3" key="1">
    <citation type="journal article" date="2015" name="Nature">
        <title>rRNA introns, odd ribosomes, and small enigmatic genomes across a large radiation of phyla.</title>
        <authorList>
            <person name="Brown C.T."/>
            <person name="Hug L.A."/>
            <person name="Thomas B.C."/>
            <person name="Sharon I."/>
            <person name="Castelle C.J."/>
            <person name="Singh A."/>
            <person name="Wilkins M.J."/>
            <person name="Williams K.H."/>
            <person name="Banfield J.F."/>
        </authorList>
    </citation>
    <scope>NUCLEOTIDE SEQUENCE [LARGE SCALE GENOMIC DNA]</scope>
</reference>
<dbReference type="Pfam" id="PF08241">
    <property type="entry name" value="Methyltransf_11"/>
    <property type="match status" value="1"/>
</dbReference>
<feature type="domain" description="Methyltransferase type 11" evidence="1">
    <location>
        <begin position="48"/>
        <end position="137"/>
    </location>
</feature>
<dbReference type="InterPro" id="IPR029063">
    <property type="entry name" value="SAM-dependent_MTases_sf"/>
</dbReference>
<gene>
    <name evidence="2" type="ORF">US68_C0009G0003</name>
</gene>
<keyword evidence="2" id="KW-0808">Transferase</keyword>
<dbReference type="InterPro" id="IPR013216">
    <property type="entry name" value="Methyltransf_11"/>
</dbReference>
<dbReference type="EMBL" id="LBTX01000009">
    <property type="protein sequence ID" value="KKQ50048.1"/>
    <property type="molecule type" value="Genomic_DNA"/>
</dbReference>